<name>A0A382JCC2_9ZZZZ</name>
<accession>A0A382JCC2</accession>
<sequence>MLGILLESAEKNKKVDTGTIAQSSIEYLMMFLRYAV</sequence>
<protein>
    <submittedName>
        <fullName evidence="1">Uncharacterized protein</fullName>
    </submittedName>
</protein>
<gene>
    <name evidence="1" type="ORF">METZ01_LOCUS262778</name>
</gene>
<proteinExistence type="predicted"/>
<organism evidence="1">
    <name type="scientific">marine metagenome</name>
    <dbReference type="NCBI Taxonomy" id="408172"/>
    <lineage>
        <taxon>unclassified sequences</taxon>
        <taxon>metagenomes</taxon>
        <taxon>ecological metagenomes</taxon>
    </lineage>
</organism>
<dbReference type="EMBL" id="UINC01073491">
    <property type="protein sequence ID" value="SVC09924.1"/>
    <property type="molecule type" value="Genomic_DNA"/>
</dbReference>
<evidence type="ECO:0000313" key="1">
    <source>
        <dbReference type="EMBL" id="SVC09924.1"/>
    </source>
</evidence>
<dbReference type="AlphaFoldDB" id="A0A382JCC2"/>
<reference evidence="1" key="1">
    <citation type="submission" date="2018-05" db="EMBL/GenBank/DDBJ databases">
        <authorList>
            <person name="Lanie J.A."/>
            <person name="Ng W.-L."/>
            <person name="Kazmierczak K.M."/>
            <person name="Andrzejewski T.M."/>
            <person name="Davidsen T.M."/>
            <person name="Wayne K.J."/>
            <person name="Tettelin H."/>
            <person name="Glass J.I."/>
            <person name="Rusch D."/>
            <person name="Podicherti R."/>
            <person name="Tsui H.-C.T."/>
            <person name="Winkler M.E."/>
        </authorList>
    </citation>
    <scope>NUCLEOTIDE SEQUENCE</scope>
</reference>